<evidence type="ECO:0000256" key="8">
    <source>
        <dbReference type="SAM" id="Phobius"/>
    </source>
</evidence>
<evidence type="ECO:0000256" key="6">
    <source>
        <dbReference type="ARBA" id="ARBA00022989"/>
    </source>
</evidence>
<keyword evidence="6 8" id="KW-1133">Transmembrane helix</keyword>
<feature type="transmembrane region" description="Helical" evidence="8">
    <location>
        <begin position="6"/>
        <end position="26"/>
    </location>
</feature>
<name>A0A653AFV8_UNCDX</name>
<keyword evidence="5 8" id="KW-0812">Transmembrane</keyword>
<feature type="transmembrane region" description="Helical" evidence="8">
    <location>
        <begin position="117"/>
        <end position="145"/>
    </location>
</feature>
<dbReference type="EMBL" id="UPXX01000031">
    <property type="protein sequence ID" value="VBB46564.1"/>
    <property type="molecule type" value="Genomic_DNA"/>
</dbReference>
<dbReference type="AlphaFoldDB" id="A0A653AFV8"/>
<feature type="transmembrane region" description="Helical" evidence="8">
    <location>
        <begin position="251"/>
        <end position="277"/>
    </location>
</feature>
<dbReference type="PANTHER" id="PTHR30472:SF70">
    <property type="entry name" value="MOLYBDATE IMPORT SYSTEM PERMEASE PROTEIN MOLB"/>
    <property type="match status" value="1"/>
</dbReference>
<evidence type="ECO:0000256" key="4">
    <source>
        <dbReference type="ARBA" id="ARBA00022475"/>
    </source>
</evidence>
<proteinExistence type="inferred from homology"/>
<dbReference type="FunFam" id="1.10.3470.10:FF:000001">
    <property type="entry name" value="Vitamin B12 ABC transporter permease BtuC"/>
    <property type="match status" value="1"/>
</dbReference>
<keyword evidence="3" id="KW-0813">Transport</keyword>
<comment type="similarity">
    <text evidence="2">Belongs to the binding-protein-dependent transport system permease family. FecCD subfamily.</text>
</comment>
<reference evidence="9" key="1">
    <citation type="submission" date="2018-07" db="EMBL/GenBank/DDBJ databases">
        <authorList>
            <consortium name="Genoscope - CEA"/>
            <person name="William W."/>
        </authorList>
    </citation>
    <scope>NUCLEOTIDE SEQUENCE</scope>
    <source>
        <strain evidence="9">IK1</strain>
    </source>
</reference>
<feature type="transmembrane region" description="Helical" evidence="8">
    <location>
        <begin position="76"/>
        <end position="97"/>
    </location>
</feature>
<dbReference type="InterPro" id="IPR037294">
    <property type="entry name" value="ABC_BtuC-like"/>
</dbReference>
<dbReference type="InterPro" id="IPR000522">
    <property type="entry name" value="ABC_transptr_permease_BtuC"/>
</dbReference>
<dbReference type="Pfam" id="PF01032">
    <property type="entry name" value="FecCD"/>
    <property type="match status" value="1"/>
</dbReference>
<accession>A0A653AFV8</accession>
<sequence>MKKPGLTFWSGLIGVTACLLLTSLFVGRYPMTPGDVCTAFFLWASDLWNQWVLGATAPSAPTIHHTVIFGIRLPRILAAALIGAGMSVAGTSFQGLFKNPLVSPEILGVASGAGFGAAIGILISAPPALVQGLAFLFGIGAVGMAYTMSRMIRSGPVLVLVLSGIIVGALFSALVGLLKYVADPYDTLPAIVFWLMGSLSSVSMTDVGMAAPPVAASCLVLFIIRWRMNLLTMSDDEAKALGVNTKWMTRIILICATLITASAVCISGIIGWIGLVVPHIGRMLVGPDFRKLLPASALIGAVFLLLVDSLSRTIFPTEIPLGILTAMIGAPVFAWLMMRRQVGWL</sequence>
<dbReference type="CDD" id="cd06550">
    <property type="entry name" value="TM_ABC_iron-siderophores_like"/>
    <property type="match status" value="1"/>
</dbReference>
<protein>
    <submittedName>
        <fullName evidence="9">ABC transporter permease protein</fullName>
    </submittedName>
</protein>
<feature type="transmembrane region" description="Helical" evidence="8">
    <location>
        <begin position="157"/>
        <end position="182"/>
    </location>
</feature>
<evidence type="ECO:0000256" key="3">
    <source>
        <dbReference type="ARBA" id="ARBA00022448"/>
    </source>
</evidence>
<keyword evidence="7 8" id="KW-0472">Membrane</keyword>
<comment type="subcellular location">
    <subcellularLocation>
        <location evidence="1">Cell membrane</location>
        <topology evidence="1">Multi-pass membrane protein</topology>
    </subcellularLocation>
</comment>
<dbReference type="PROSITE" id="PS51257">
    <property type="entry name" value="PROKAR_LIPOPROTEIN"/>
    <property type="match status" value="1"/>
</dbReference>
<dbReference type="GO" id="GO:0033214">
    <property type="term" value="P:siderophore-iron import into cell"/>
    <property type="evidence" value="ECO:0007669"/>
    <property type="project" value="TreeGrafter"/>
</dbReference>
<evidence type="ECO:0000256" key="2">
    <source>
        <dbReference type="ARBA" id="ARBA00007935"/>
    </source>
</evidence>
<dbReference type="GO" id="GO:0005886">
    <property type="term" value="C:plasma membrane"/>
    <property type="evidence" value="ECO:0007669"/>
    <property type="project" value="UniProtKB-SubCell"/>
</dbReference>
<keyword evidence="4" id="KW-1003">Cell membrane</keyword>
<evidence type="ECO:0000256" key="5">
    <source>
        <dbReference type="ARBA" id="ARBA00022692"/>
    </source>
</evidence>
<evidence type="ECO:0000256" key="1">
    <source>
        <dbReference type="ARBA" id="ARBA00004651"/>
    </source>
</evidence>
<dbReference type="PANTHER" id="PTHR30472">
    <property type="entry name" value="FERRIC ENTEROBACTIN TRANSPORT SYSTEM PERMEASE PROTEIN"/>
    <property type="match status" value="1"/>
</dbReference>
<feature type="transmembrane region" description="Helical" evidence="8">
    <location>
        <begin position="202"/>
        <end position="224"/>
    </location>
</feature>
<feature type="transmembrane region" description="Helical" evidence="8">
    <location>
        <begin position="319"/>
        <end position="338"/>
    </location>
</feature>
<evidence type="ECO:0000256" key="7">
    <source>
        <dbReference type="ARBA" id="ARBA00023136"/>
    </source>
</evidence>
<dbReference type="GO" id="GO:0022857">
    <property type="term" value="F:transmembrane transporter activity"/>
    <property type="evidence" value="ECO:0007669"/>
    <property type="project" value="InterPro"/>
</dbReference>
<dbReference type="SUPFAM" id="SSF81345">
    <property type="entry name" value="ABC transporter involved in vitamin B12 uptake, BtuC"/>
    <property type="match status" value="1"/>
</dbReference>
<evidence type="ECO:0000313" key="9">
    <source>
        <dbReference type="EMBL" id="VBB46564.1"/>
    </source>
</evidence>
<organism evidence="9">
    <name type="scientific">Uncultured Desulfatiglans sp</name>
    <dbReference type="NCBI Taxonomy" id="1748965"/>
    <lineage>
        <taxon>Bacteria</taxon>
        <taxon>Pseudomonadati</taxon>
        <taxon>Thermodesulfobacteriota</taxon>
        <taxon>Desulfobacteria</taxon>
        <taxon>Desulfatiglandales</taxon>
        <taxon>Desulfatiglandaceae</taxon>
        <taxon>Desulfatiglans</taxon>
        <taxon>environmental samples</taxon>
    </lineage>
</organism>
<dbReference type="Gene3D" id="1.10.3470.10">
    <property type="entry name" value="ABC transporter involved in vitamin B12 uptake, BtuC"/>
    <property type="match status" value="1"/>
</dbReference>
<gene>
    <name evidence="9" type="ORF">TRIP_B40358</name>
</gene>